<proteinExistence type="predicted"/>
<keyword evidence="2" id="KW-1185">Reference proteome</keyword>
<dbReference type="EMBL" id="CAJVPU010023393">
    <property type="protein sequence ID" value="CAG8688161.1"/>
    <property type="molecule type" value="Genomic_DNA"/>
</dbReference>
<sequence>MWSKLVKNWMLHRTLFVIINIVNGIVFINEIVLLAQVIVSYTCSDVNILNSDCADVLSLERCSDYLAVHLYYIFDTIRQFCYLIIKPGMLFLAYQRCYAVYKSFLGAGCQLANYLVIISRILLWLAWCSVAIYNYIKCQGSYCDPQCEFIPITFVINDAFATFYRAYYILLELLFYISLFRRNQPDSLGDEIIRDISRQKILFGIDIIQLLAMCAYRIVGL</sequence>
<evidence type="ECO:0000313" key="2">
    <source>
        <dbReference type="Proteomes" id="UP000789702"/>
    </source>
</evidence>
<evidence type="ECO:0000313" key="1">
    <source>
        <dbReference type="EMBL" id="CAG8688161.1"/>
    </source>
</evidence>
<comment type="caution">
    <text evidence="1">The sequence shown here is derived from an EMBL/GenBank/DDBJ whole genome shotgun (WGS) entry which is preliminary data.</text>
</comment>
<dbReference type="Proteomes" id="UP000789702">
    <property type="component" value="Unassembled WGS sequence"/>
</dbReference>
<organism evidence="1 2">
    <name type="scientific">Dentiscutata heterogama</name>
    <dbReference type="NCBI Taxonomy" id="1316150"/>
    <lineage>
        <taxon>Eukaryota</taxon>
        <taxon>Fungi</taxon>
        <taxon>Fungi incertae sedis</taxon>
        <taxon>Mucoromycota</taxon>
        <taxon>Glomeromycotina</taxon>
        <taxon>Glomeromycetes</taxon>
        <taxon>Diversisporales</taxon>
        <taxon>Gigasporaceae</taxon>
        <taxon>Dentiscutata</taxon>
    </lineage>
</organism>
<protein>
    <submittedName>
        <fullName evidence="1">6868_t:CDS:1</fullName>
    </submittedName>
</protein>
<reference evidence="1" key="1">
    <citation type="submission" date="2021-06" db="EMBL/GenBank/DDBJ databases">
        <authorList>
            <person name="Kallberg Y."/>
            <person name="Tangrot J."/>
            <person name="Rosling A."/>
        </authorList>
    </citation>
    <scope>NUCLEOTIDE SEQUENCE</scope>
    <source>
        <strain evidence="1">IL203A</strain>
    </source>
</reference>
<name>A0ACA9P2Y7_9GLOM</name>
<accession>A0ACA9P2Y7</accession>
<feature type="non-terminal residue" evidence="1">
    <location>
        <position position="221"/>
    </location>
</feature>
<gene>
    <name evidence="1" type="ORF">DHETER_LOCUS11114</name>
</gene>